<proteinExistence type="predicted"/>
<keyword evidence="3" id="KW-1185">Reference proteome</keyword>
<feature type="region of interest" description="Disordered" evidence="1">
    <location>
        <begin position="181"/>
        <end position="210"/>
    </location>
</feature>
<evidence type="ECO:0000256" key="1">
    <source>
        <dbReference type="SAM" id="MobiDB-lite"/>
    </source>
</evidence>
<comment type="caution">
    <text evidence="2">The sequence shown here is derived from an EMBL/GenBank/DDBJ whole genome shotgun (WGS) entry which is preliminary data.</text>
</comment>
<organism evidence="2 3">
    <name type="scientific">Porphyridium purpureum</name>
    <name type="common">Red alga</name>
    <name type="synonym">Porphyridium cruentum</name>
    <dbReference type="NCBI Taxonomy" id="35688"/>
    <lineage>
        <taxon>Eukaryota</taxon>
        <taxon>Rhodophyta</taxon>
        <taxon>Bangiophyceae</taxon>
        <taxon>Porphyridiales</taxon>
        <taxon>Porphyridiaceae</taxon>
        <taxon>Porphyridium</taxon>
    </lineage>
</organism>
<gene>
    <name evidence="2" type="ORF">FVE85_7220</name>
</gene>
<feature type="compositionally biased region" description="Basic and acidic residues" evidence="1">
    <location>
        <begin position="200"/>
        <end position="210"/>
    </location>
</feature>
<evidence type="ECO:0000313" key="3">
    <source>
        <dbReference type="Proteomes" id="UP000324585"/>
    </source>
</evidence>
<dbReference type="Proteomes" id="UP000324585">
    <property type="component" value="Unassembled WGS sequence"/>
</dbReference>
<evidence type="ECO:0000313" key="2">
    <source>
        <dbReference type="EMBL" id="KAA8499635.1"/>
    </source>
</evidence>
<name>A0A5J4Z8J1_PORPP</name>
<protein>
    <submittedName>
        <fullName evidence="2">Uncharacterized protein</fullName>
    </submittedName>
</protein>
<dbReference type="AlphaFoldDB" id="A0A5J4Z8J1"/>
<reference evidence="3" key="1">
    <citation type="journal article" date="2019" name="Nat. Commun.">
        <title>Expansion of phycobilisome linker gene families in mesophilic red algae.</title>
        <authorList>
            <person name="Lee J."/>
            <person name="Kim D."/>
            <person name="Bhattacharya D."/>
            <person name="Yoon H.S."/>
        </authorList>
    </citation>
    <scope>NUCLEOTIDE SEQUENCE [LARGE SCALE GENOMIC DNA]</scope>
    <source>
        <strain evidence="3">CCMP 1328</strain>
    </source>
</reference>
<accession>A0A5J4Z8J1</accession>
<dbReference type="EMBL" id="VRMN01000001">
    <property type="protein sequence ID" value="KAA8499635.1"/>
    <property type="molecule type" value="Genomic_DNA"/>
</dbReference>
<sequence>MARALSAAQQTRVLYREFLRVVRVFPRFVAIKMKSNVEDAFRFRAWQAKVILAAESDSQMGAESGSGGGAGHAFTHNAGIQAGWNSKARRKSPAQEEADDLFVQWYRDGTEVLGALKMISELPPEQIDLILKPRYLRFAQQTQLVKNAQLQGLSVPQDVLDRLHEHEIRQKNLDRRHCKTAPKTVISEVQKGTLGTPDPESAKVSDSDLR</sequence>